<proteinExistence type="predicted"/>
<dbReference type="EMBL" id="JACRTB010000003">
    <property type="protein sequence ID" value="MBC8575355.1"/>
    <property type="molecule type" value="Genomic_DNA"/>
</dbReference>
<organism evidence="1 2">
    <name type="scientific">Yanshouia hominis</name>
    <dbReference type="NCBI Taxonomy" id="2763673"/>
    <lineage>
        <taxon>Bacteria</taxon>
        <taxon>Bacillati</taxon>
        <taxon>Bacillota</taxon>
        <taxon>Clostridia</taxon>
        <taxon>Eubacteriales</taxon>
        <taxon>Oscillospiraceae</taxon>
        <taxon>Yanshouia</taxon>
    </lineage>
</organism>
<evidence type="ECO:0000313" key="2">
    <source>
        <dbReference type="Proteomes" id="UP000658131"/>
    </source>
</evidence>
<name>A0ABR7NG48_9FIRM</name>
<reference evidence="1 2" key="1">
    <citation type="submission" date="2020-08" db="EMBL/GenBank/DDBJ databases">
        <title>Genome public.</title>
        <authorList>
            <person name="Liu C."/>
            <person name="Sun Q."/>
        </authorList>
    </citation>
    <scope>NUCLEOTIDE SEQUENCE [LARGE SCALE GENOMIC DNA]</scope>
    <source>
        <strain evidence="1 2">BX1</strain>
    </source>
</reference>
<comment type="caution">
    <text evidence="1">The sequence shown here is derived from an EMBL/GenBank/DDBJ whole genome shotgun (WGS) entry which is preliminary data.</text>
</comment>
<gene>
    <name evidence="1" type="ORF">H8717_02870</name>
</gene>
<keyword evidence="2" id="KW-1185">Reference proteome</keyword>
<protein>
    <submittedName>
        <fullName evidence="1">Uncharacterized protein</fullName>
    </submittedName>
</protein>
<accession>A0ABR7NG48</accession>
<evidence type="ECO:0000313" key="1">
    <source>
        <dbReference type="EMBL" id="MBC8575355.1"/>
    </source>
</evidence>
<sequence length="79" mass="9284">MEEPKEKETPRGEKATFVVNVQFRQNATWQGTVSWSEQKATRRFRSMLELISLMNDALVEDESLAKWSQDEKYGEDESR</sequence>
<dbReference type="Proteomes" id="UP000658131">
    <property type="component" value="Unassembled WGS sequence"/>
</dbReference>